<dbReference type="PROSITE" id="PS51464">
    <property type="entry name" value="SIS"/>
    <property type="match status" value="1"/>
</dbReference>
<keyword evidence="3" id="KW-0804">Transcription</keyword>
<keyword evidence="2" id="KW-0238">DNA-binding</keyword>
<dbReference type="InterPro" id="IPR046348">
    <property type="entry name" value="SIS_dom_sf"/>
</dbReference>
<name>A0A2R4MFW9_9HYPH</name>
<evidence type="ECO:0000256" key="3">
    <source>
        <dbReference type="ARBA" id="ARBA00023163"/>
    </source>
</evidence>
<dbReference type="InterPro" id="IPR047640">
    <property type="entry name" value="RpiR-like"/>
</dbReference>
<gene>
    <name evidence="6" type="ORF">MXMO3_02342</name>
</gene>
<dbReference type="PANTHER" id="PTHR30514:SF1">
    <property type="entry name" value="HTH-TYPE TRANSCRIPTIONAL REGULATOR HEXR-RELATED"/>
    <property type="match status" value="1"/>
</dbReference>
<dbReference type="Proteomes" id="UP000258927">
    <property type="component" value="Chromosome"/>
</dbReference>
<dbReference type="CDD" id="cd05013">
    <property type="entry name" value="SIS_RpiR"/>
    <property type="match status" value="1"/>
</dbReference>
<dbReference type="Gene3D" id="1.10.10.10">
    <property type="entry name" value="Winged helix-like DNA-binding domain superfamily/Winged helix DNA-binding domain"/>
    <property type="match status" value="1"/>
</dbReference>
<dbReference type="SUPFAM" id="SSF46689">
    <property type="entry name" value="Homeodomain-like"/>
    <property type="match status" value="1"/>
</dbReference>
<dbReference type="InterPro" id="IPR000281">
    <property type="entry name" value="HTH_RpiR"/>
</dbReference>
<dbReference type="GO" id="GO:0003677">
    <property type="term" value="F:DNA binding"/>
    <property type="evidence" value="ECO:0007669"/>
    <property type="project" value="UniProtKB-KW"/>
</dbReference>
<proteinExistence type="predicted"/>
<dbReference type="SUPFAM" id="SSF53697">
    <property type="entry name" value="SIS domain"/>
    <property type="match status" value="1"/>
</dbReference>
<protein>
    <submittedName>
        <fullName evidence="6">HTH-type transcriptional regulator HexR</fullName>
    </submittedName>
</protein>
<dbReference type="GO" id="GO:0003700">
    <property type="term" value="F:DNA-binding transcription factor activity"/>
    <property type="evidence" value="ECO:0007669"/>
    <property type="project" value="InterPro"/>
</dbReference>
<dbReference type="STRING" id="1122213.GCA_000423365_02661"/>
<feature type="domain" description="HTH rpiR-type" evidence="4">
    <location>
        <begin position="5"/>
        <end position="81"/>
    </location>
</feature>
<evidence type="ECO:0000256" key="1">
    <source>
        <dbReference type="ARBA" id="ARBA00023015"/>
    </source>
</evidence>
<dbReference type="GO" id="GO:1901135">
    <property type="term" value="P:carbohydrate derivative metabolic process"/>
    <property type="evidence" value="ECO:0007669"/>
    <property type="project" value="InterPro"/>
</dbReference>
<dbReference type="PANTHER" id="PTHR30514">
    <property type="entry name" value="GLUCOKINASE"/>
    <property type="match status" value="1"/>
</dbReference>
<dbReference type="GO" id="GO:0097367">
    <property type="term" value="F:carbohydrate derivative binding"/>
    <property type="evidence" value="ECO:0007669"/>
    <property type="project" value="InterPro"/>
</dbReference>
<dbReference type="InterPro" id="IPR036388">
    <property type="entry name" value="WH-like_DNA-bd_sf"/>
</dbReference>
<dbReference type="InterPro" id="IPR035472">
    <property type="entry name" value="RpiR-like_SIS"/>
</dbReference>
<dbReference type="EMBL" id="CP021330">
    <property type="protein sequence ID" value="AVX04855.1"/>
    <property type="molecule type" value="Genomic_DNA"/>
</dbReference>
<sequence length="293" mass="30831">MKPLIDVVTLLQAKLANGTKAEQSLAAVILDDLPGASSSSIAALAKKAGVSEPTVTRLATSLGLDGTRELKIALAQAIAIGGAYLSSEGEPISLGEHSSIGTISNSAIRTINEVSEILNDELVETIAKALAGADKIQILGTGGISSMAAELTEFRLFRLGFNLTTRLDGRLQRMTASLANTSTVVIGFSLSGAASSVVDSFNIARQYGAQTIAIAPPDTPLARCAHIVVPYRYVEDGQVYKPNSASFALMTIIDIIAYRTTQILGPEIVDNLRRIKQTLTIAEDYDSTLPLGD</sequence>
<dbReference type="PROSITE" id="PS51071">
    <property type="entry name" value="HTH_RPIR"/>
    <property type="match status" value="1"/>
</dbReference>
<dbReference type="Pfam" id="PF01380">
    <property type="entry name" value="SIS"/>
    <property type="match status" value="1"/>
</dbReference>
<dbReference type="KEGG" id="mmyr:MXMO3_02342"/>
<evidence type="ECO:0000259" key="4">
    <source>
        <dbReference type="PROSITE" id="PS51071"/>
    </source>
</evidence>
<evidence type="ECO:0000313" key="6">
    <source>
        <dbReference type="EMBL" id="AVX04855.1"/>
    </source>
</evidence>
<dbReference type="Gene3D" id="3.40.50.10490">
    <property type="entry name" value="Glucose-6-phosphate isomerase like protein, domain 1"/>
    <property type="match status" value="1"/>
</dbReference>
<evidence type="ECO:0000259" key="5">
    <source>
        <dbReference type="PROSITE" id="PS51464"/>
    </source>
</evidence>
<dbReference type="AlphaFoldDB" id="A0A2R4MFW9"/>
<accession>A0A2R4MFW9</accession>
<evidence type="ECO:0000313" key="7">
    <source>
        <dbReference type="Proteomes" id="UP000258927"/>
    </source>
</evidence>
<dbReference type="Pfam" id="PF01418">
    <property type="entry name" value="HTH_6"/>
    <property type="match status" value="1"/>
</dbReference>
<keyword evidence="1" id="KW-0805">Transcription regulation</keyword>
<reference evidence="6 7" key="1">
    <citation type="submission" date="2017-05" db="EMBL/GenBank/DDBJ databases">
        <title>Genome Analysis of Maritalea myrionectae HL2708#5.</title>
        <authorList>
            <consortium name="Cotde Inc.-PKNU"/>
            <person name="Jang D."/>
            <person name="Oh H.-M."/>
        </authorList>
    </citation>
    <scope>NUCLEOTIDE SEQUENCE [LARGE SCALE GENOMIC DNA]</scope>
    <source>
        <strain evidence="6 7">HL2708#5</strain>
    </source>
</reference>
<feature type="domain" description="SIS" evidence="5">
    <location>
        <begin position="126"/>
        <end position="266"/>
    </location>
</feature>
<dbReference type="InterPro" id="IPR001347">
    <property type="entry name" value="SIS_dom"/>
</dbReference>
<dbReference type="RefSeq" id="WP_117395968.1">
    <property type="nucleotide sequence ID" value="NZ_CP021330.1"/>
</dbReference>
<keyword evidence="7" id="KW-1185">Reference proteome</keyword>
<evidence type="ECO:0000256" key="2">
    <source>
        <dbReference type="ARBA" id="ARBA00023125"/>
    </source>
</evidence>
<dbReference type="InterPro" id="IPR009057">
    <property type="entry name" value="Homeodomain-like_sf"/>
</dbReference>
<organism evidence="6 7">
    <name type="scientific">Maritalea myrionectae</name>
    <dbReference type="NCBI Taxonomy" id="454601"/>
    <lineage>
        <taxon>Bacteria</taxon>
        <taxon>Pseudomonadati</taxon>
        <taxon>Pseudomonadota</taxon>
        <taxon>Alphaproteobacteria</taxon>
        <taxon>Hyphomicrobiales</taxon>
        <taxon>Devosiaceae</taxon>
        <taxon>Maritalea</taxon>
    </lineage>
</organism>